<evidence type="ECO:0000256" key="1">
    <source>
        <dbReference type="SAM" id="MobiDB-lite"/>
    </source>
</evidence>
<name>A0A9P4U859_9PLEO</name>
<comment type="caution">
    <text evidence="2">The sequence shown here is derived from an EMBL/GenBank/DDBJ whole genome shotgun (WGS) entry which is preliminary data.</text>
</comment>
<dbReference type="Proteomes" id="UP000799764">
    <property type="component" value="Unassembled WGS sequence"/>
</dbReference>
<accession>A0A9P4U859</accession>
<evidence type="ECO:0000313" key="2">
    <source>
        <dbReference type="EMBL" id="KAF2439853.1"/>
    </source>
</evidence>
<sequence>MEARRSLAVVPRFKLNVFDDLLPDVDLLKLALPLHSVPAARIPVSRARMSRPPQSYKPIRPTSYLVPPTSTTTTTNTRPQRVAVMTASRSPPTPPIFSPSSEAPIQSRLSLHGICRCHMKIMRERAGEQQGRSSMRVGG</sequence>
<dbReference type="EMBL" id="MU001508">
    <property type="protein sequence ID" value="KAF2439853.1"/>
    <property type="molecule type" value="Genomic_DNA"/>
</dbReference>
<reference evidence="2" key="1">
    <citation type="journal article" date="2020" name="Stud. Mycol.">
        <title>101 Dothideomycetes genomes: a test case for predicting lifestyles and emergence of pathogens.</title>
        <authorList>
            <person name="Haridas S."/>
            <person name="Albert R."/>
            <person name="Binder M."/>
            <person name="Bloem J."/>
            <person name="Labutti K."/>
            <person name="Salamov A."/>
            <person name="Andreopoulos B."/>
            <person name="Baker S."/>
            <person name="Barry K."/>
            <person name="Bills G."/>
            <person name="Bluhm B."/>
            <person name="Cannon C."/>
            <person name="Castanera R."/>
            <person name="Culley D."/>
            <person name="Daum C."/>
            <person name="Ezra D."/>
            <person name="Gonzalez J."/>
            <person name="Henrissat B."/>
            <person name="Kuo A."/>
            <person name="Liang C."/>
            <person name="Lipzen A."/>
            <person name="Lutzoni F."/>
            <person name="Magnuson J."/>
            <person name="Mondo S."/>
            <person name="Nolan M."/>
            <person name="Ohm R."/>
            <person name="Pangilinan J."/>
            <person name="Park H.-J."/>
            <person name="Ramirez L."/>
            <person name="Alfaro M."/>
            <person name="Sun H."/>
            <person name="Tritt A."/>
            <person name="Yoshinaga Y."/>
            <person name="Zwiers L.-H."/>
            <person name="Turgeon B."/>
            <person name="Goodwin S."/>
            <person name="Spatafora J."/>
            <person name="Crous P."/>
            <person name="Grigoriev I."/>
        </authorList>
    </citation>
    <scope>NUCLEOTIDE SEQUENCE</scope>
    <source>
        <strain evidence="2">CBS 690.94</strain>
    </source>
</reference>
<proteinExistence type="predicted"/>
<dbReference type="AlphaFoldDB" id="A0A9P4U859"/>
<protein>
    <submittedName>
        <fullName evidence="2">Uncharacterized protein</fullName>
    </submittedName>
</protein>
<evidence type="ECO:0000313" key="3">
    <source>
        <dbReference type="Proteomes" id="UP000799764"/>
    </source>
</evidence>
<organism evidence="2 3">
    <name type="scientific">Karstenula rhodostoma CBS 690.94</name>
    <dbReference type="NCBI Taxonomy" id="1392251"/>
    <lineage>
        <taxon>Eukaryota</taxon>
        <taxon>Fungi</taxon>
        <taxon>Dikarya</taxon>
        <taxon>Ascomycota</taxon>
        <taxon>Pezizomycotina</taxon>
        <taxon>Dothideomycetes</taxon>
        <taxon>Pleosporomycetidae</taxon>
        <taxon>Pleosporales</taxon>
        <taxon>Massarineae</taxon>
        <taxon>Didymosphaeriaceae</taxon>
        <taxon>Karstenula</taxon>
    </lineage>
</organism>
<keyword evidence="3" id="KW-1185">Reference proteome</keyword>
<gene>
    <name evidence="2" type="ORF">P171DRAFT_435709</name>
</gene>
<feature type="region of interest" description="Disordered" evidence="1">
    <location>
        <begin position="45"/>
        <end position="79"/>
    </location>
</feature>